<evidence type="ECO:0000256" key="1">
    <source>
        <dbReference type="PIRSR" id="PIRSR000390-1"/>
    </source>
</evidence>
<name>A0A9D1N2U8_9FIRM</name>
<proteinExistence type="inferred from homology"/>
<keyword evidence="4" id="KW-0032">Aminotransferase</keyword>
<evidence type="ECO:0000313" key="4">
    <source>
        <dbReference type="EMBL" id="HIU93757.1"/>
    </source>
</evidence>
<keyword evidence="2 3" id="KW-0663">Pyridoxal phosphate</keyword>
<dbReference type="Pfam" id="PF01041">
    <property type="entry name" value="DegT_DnrJ_EryC1"/>
    <property type="match status" value="1"/>
</dbReference>
<reference evidence="4" key="1">
    <citation type="submission" date="2020-10" db="EMBL/GenBank/DDBJ databases">
        <authorList>
            <person name="Gilroy R."/>
        </authorList>
    </citation>
    <scope>NUCLEOTIDE SEQUENCE</scope>
    <source>
        <strain evidence="4">ChiGjej2B2-16831</strain>
    </source>
</reference>
<accession>A0A9D1N2U8</accession>
<dbReference type="PANTHER" id="PTHR30244">
    <property type="entry name" value="TRANSAMINASE"/>
    <property type="match status" value="1"/>
</dbReference>
<dbReference type="InterPro" id="IPR015421">
    <property type="entry name" value="PyrdxlP-dep_Trfase_major"/>
</dbReference>
<evidence type="ECO:0000256" key="3">
    <source>
        <dbReference type="RuleBase" id="RU004508"/>
    </source>
</evidence>
<feature type="active site" description="Proton acceptor" evidence="1">
    <location>
        <position position="203"/>
    </location>
</feature>
<feature type="modified residue" description="N6-(pyridoxal phosphate)lysine" evidence="2">
    <location>
        <position position="203"/>
    </location>
</feature>
<dbReference type="InterPro" id="IPR000653">
    <property type="entry name" value="DegT/StrS_aminotransferase"/>
</dbReference>
<gene>
    <name evidence="4" type="ORF">IAD24_01230</name>
</gene>
<dbReference type="GO" id="GO:0000271">
    <property type="term" value="P:polysaccharide biosynthetic process"/>
    <property type="evidence" value="ECO:0007669"/>
    <property type="project" value="TreeGrafter"/>
</dbReference>
<dbReference type="GO" id="GO:0008483">
    <property type="term" value="F:transaminase activity"/>
    <property type="evidence" value="ECO:0007669"/>
    <property type="project" value="UniProtKB-KW"/>
</dbReference>
<dbReference type="SUPFAM" id="SSF53383">
    <property type="entry name" value="PLP-dependent transferases"/>
    <property type="match status" value="1"/>
</dbReference>
<dbReference type="EMBL" id="DVNZ01000040">
    <property type="protein sequence ID" value="HIU93757.1"/>
    <property type="molecule type" value="Genomic_DNA"/>
</dbReference>
<keyword evidence="4" id="KW-0808">Transferase</keyword>
<dbReference type="InterPro" id="IPR015422">
    <property type="entry name" value="PyrdxlP-dep_Trfase_small"/>
</dbReference>
<protein>
    <submittedName>
        <fullName evidence="4">Aminotransferase class I/II-fold pyridoxal phosphate-dependent enzyme</fullName>
    </submittedName>
</protein>
<dbReference type="Gene3D" id="3.40.640.10">
    <property type="entry name" value="Type I PLP-dependent aspartate aminotransferase-like (Major domain)"/>
    <property type="match status" value="1"/>
</dbReference>
<dbReference type="GO" id="GO:0030170">
    <property type="term" value="F:pyridoxal phosphate binding"/>
    <property type="evidence" value="ECO:0007669"/>
    <property type="project" value="TreeGrafter"/>
</dbReference>
<evidence type="ECO:0000256" key="2">
    <source>
        <dbReference type="PIRSR" id="PIRSR000390-2"/>
    </source>
</evidence>
<dbReference type="Gene3D" id="3.90.1150.10">
    <property type="entry name" value="Aspartate Aminotransferase, domain 1"/>
    <property type="match status" value="1"/>
</dbReference>
<comment type="caution">
    <text evidence="4">The sequence shown here is derived from an EMBL/GenBank/DDBJ whole genome shotgun (WGS) entry which is preliminary data.</text>
</comment>
<comment type="similarity">
    <text evidence="3">Belongs to the DegT/DnrJ/EryC1 family.</text>
</comment>
<sequence length="420" mass="45900">MEQLAIDGGTPIRTQPFPTNMLGASLIGREELEELEDVVRQKSPFRFYGIGSPAKVKTLEDLFAQRFGCRYALAVSSGSAALLCALAAAGLGPGDEAIIPSFAWYTDYCALAVLGVTPVFADIGDDLNLDPVDFERKITKKTKAVIPVHYQGAPAKMDEILRIARAHRLLVIEDCAQALGGMYRGRPLGTLGDIAITSFQTHKMLTAGEGGMLFTDDEELFVRAVRFHDLGNVRPFFEEKLRNKALAARELMFAGLQLRMSELQGAFLCAQFRRLDAILAACRSAHRQLREHVAGNPHFTVRFTEGDCGMAFIMLMPSKQIAQRFSAAMCAEGIPCGPTSFCCNLVTDYPARTRAMPNPNMPPFGPGCDAEHLVYDPAVACPHTDDYVDRFVAIGLGPLYTAREIDDIKAALDKVIAAIF</sequence>
<dbReference type="PIRSF" id="PIRSF000390">
    <property type="entry name" value="PLP_StrS"/>
    <property type="match status" value="1"/>
</dbReference>
<dbReference type="Proteomes" id="UP000824128">
    <property type="component" value="Unassembled WGS sequence"/>
</dbReference>
<evidence type="ECO:0000313" key="5">
    <source>
        <dbReference type="Proteomes" id="UP000824128"/>
    </source>
</evidence>
<dbReference type="AlphaFoldDB" id="A0A9D1N2U8"/>
<organism evidence="4 5">
    <name type="scientific">Candidatus Aphodomorpha intestinavium</name>
    <dbReference type="NCBI Taxonomy" id="2840672"/>
    <lineage>
        <taxon>Bacteria</taxon>
        <taxon>Bacillati</taxon>
        <taxon>Bacillota</taxon>
        <taxon>Clostridia</taxon>
        <taxon>Eubacteriales</taxon>
        <taxon>Candidatus Aphodomorpha</taxon>
    </lineage>
</organism>
<dbReference type="PANTHER" id="PTHR30244:SF34">
    <property type="entry name" value="DTDP-4-AMINO-4,6-DIDEOXYGALACTOSE TRANSAMINASE"/>
    <property type="match status" value="1"/>
</dbReference>
<reference evidence="4" key="2">
    <citation type="journal article" date="2021" name="PeerJ">
        <title>Extensive microbial diversity within the chicken gut microbiome revealed by metagenomics and culture.</title>
        <authorList>
            <person name="Gilroy R."/>
            <person name="Ravi A."/>
            <person name="Getino M."/>
            <person name="Pursley I."/>
            <person name="Horton D.L."/>
            <person name="Alikhan N.F."/>
            <person name="Baker D."/>
            <person name="Gharbi K."/>
            <person name="Hall N."/>
            <person name="Watson M."/>
            <person name="Adriaenssens E.M."/>
            <person name="Foster-Nyarko E."/>
            <person name="Jarju S."/>
            <person name="Secka A."/>
            <person name="Antonio M."/>
            <person name="Oren A."/>
            <person name="Chaudhuri R.R."/>
            <person name="La Ragione R."/>
            <person name="Hildebrand F."/>
            <person name="Pallen M.J."/>
        </authorList>
    </citation>
    <scope>NUCLEOTIDE SEQUENCE</scope>
    <source>
        <strain evidence="4">ChiGjej2B2-16831</strain>
    </source>
</reference>
<dbReference type="InterPro" id="IPR015424">
    <property type="entry name" value="PyrdxlP-dep_Trfase"/>
</dbReference>